<dbReference type="GO" id="GO:0004519">
    <property type="term" value="F:endonuclease activity"/>
    <property type="evidence" value="ECO:0007669"/>
    <property type="project" value="UniProtKB-KW"/>
</dbReference>
<name>A0ABV8RFD3_9SPHN</name>
<dbReference type="EMBL" id="JBHSDH010000013">
    <property type="protein sequence ID" value="MFC4292112.1"/>
    <property type="molecule type" value="Genomic_DNA"/>
</dbReference>
<dbReference type="Gene3D" id="3.40.960.10">
    <property type="entry name" value="VSR Endonuclease"/>
    <property type="match status" value="1"/>
</dbReference>
<dbReference type="Pfam" id="PF04480">
    <property type="entry name" value="DUF559"/>
    <property type="match status" value="1"/>
</dbReference>
<dbReference type="InterPro" id="IPR011335">
    <property type="entry name" value="Restrct_endonuc-II-like"/>
</dbReference>
<comment type="caution">
    <text evidence="2">The sequence shown here is derived from an EMBL/GenBank/DDBJ whole genome shotgun (WGS) entry which is preliminary data.</text>
</comment>
<dbReference type="CDD" id="cd01038">
    <property type="entry name" value="Endonuclease_DUF559"/>
    <property type="match status" value="1"/>
</dbReference>
<evidence type="ECO:0000313" key="2">
    <source>
        <dbReference type="EMBL" id="MFC4292112.1"/>
    </source>
</evidence>
<evidence type="ECO:0000259" key="1">
    <source>
        <dbReference type="Pfam" id="PF04480"/>
    </source>
</evidence>
<feature type="domain" description="DUF559" evidence="1">
    <location>
        <begin position="42"/>
        <end position="146"/>
    </location>
</feature>
<dbReference type="InterPro" id="IPR007569">
    <property type="entry name" value="DUF559"/>
</dbReference>
<evidence type="ECO:0000313" key="3">
    <source>
        <dbReference type="Proteomes" id="UP001595887"/>
    </source>
</evidence>
<protein>
    <submittedName>
        <fullName evidence="2">Endonuclease domain-containing protein</fullName>
    </submittedName>
</protein>
<dbReference type="Proteomes" id="UP001595887">
    <property type="component" value="Unassembled WGS sequence"/>
</dbReference>
<dbReference type="RefSeq" id="WP_381422533.1">
    <property type="nucleotide sequence ID" value="NZ_JBHSDH010000013.1"/>
</dbReference>
<accession>A0ABV8RFD3</accession>
<dbReference type="SUPFAM" id="SSF52980">
    <property type="entry name" value="Restriction endonuclease-like"/>
    <property type="match status" value="1"/>
</dbReference>
<keyword evidence="2" id="KW-0255">Endonuclease</keyword>
<organism evidence="2 3">
    <name type="scientific">Sphingorhabdus arenilitoris</name>
    <dbReference type="NCBI Taxonomy" id="1490041"/>
    <lineage>
        <taxon>Bacteria</taxon>
        <taxon>Pseudomonadati</taxon>
        <taxon>Pseudomonadota</taxon>
        <taxon>Alphaproteobacteria</taxon>
        <taxon>Sphingomonadales</taxon>
        <taxon>Sphingomonadaceae</taxon>
        <taxon>Sphingorhabdus</taxon>
    </lineage>
</organism>
<proteinExistence type="predicted"/>
<gene>
    <name evidence="2" type="ORF">ACFOWX_06765</name>
</gene>
<keyword evidence="3" id="KW-1185">Reference proteome</keyword>
<dbReference type="PANTHER" id="PTHR38590">
    <property type="entry name" value="BLL0828 PROTEIN"/>
    <property type="match status" value="1"/>
</dbReference>
<dbReference type="InterPro" id="IPR047216">
    <property type="entry name" value="Endonuclease_DUF559_bact"/>
</dbReference>
<keyword evidence="2" id="KW-0378">Hydrolase</keyword>
<keyword evidence="2" id="KW-0540">Nuclease</keyword>
<dbReference type="PANTHER" id="PTHR38590:SF1">
    <property type="entry name" value="BLL0828 PROTEIN"/>
    <property type="match status" value="1"/>
</dbReference>
<sequence length="165" mass="18703">MSSNNPSPLAGEEGARAEGVGGRGCGCYTPDHQLHARHALMTERTKAMRGEPTEAEKRLWSILRGKRLAGSKWRNQVNFEDRYIADFVCFQRRLIVEADGGQHSENSYDEQRDRWFEAQGFRVLRFWNNDILSNSEGVTSIILAALETTPSPQTPLPQGERDLRK</sequence>
<reference evidence="3" key="1">
    <citation type="journal article" date="2019" name="Int. J. Syst. Evol. Microbiol.">
        <title>The Global Catalogue of Microorganisms (GCM) 10K type strain sequencing project: providing services to taxonomists for standard genome sequencing and annotation.</title>
        <authorList>
            <consortium name="The Broad Institute Genomics Platform"/>
            <consortium name="The Broad Institute Genome Sequencing Center for Infectious Disease"/>
            <person name="Wu L."/>
            <person name="Ma J."/>
        </authorList>
    </citation>
    <scope>NUCLEOTIDE SEQUENCE [LARGE SCALE GENOMIC DNA]</scope>
    <source>
        <strain evidence="3">CECT 8531</strain>
    </source>
</reference>